<keyword evidence="2" id="KW-1185">Reference proteome</keyword>
<dbReference type="Gene3D" id="3.30.460.10">
    <property type="entry name" value="Beta Polymerase, domain 2"/>
    <property type="match status" value="1"/>
</dbReference>
<comment type="caution">
    <text evidence="1">The sequence shown here is derived from an EMBL/GenBank/DDBJ whole genome shotgun (WGS) entry which is preliminary data.</text>
</comment>
<gene>
    <name evidence="1" type="ORF">DSM106972_097340</name>
</gene>
<accession>A0A3S1BQF7</accession>
<evidence type="ECO:0000313" key="2">
    <source>
        <dbReference type="Proteomes" id="UP000271624"/>
    </source>
</evidence>
<name>A0A3S1BQF7_9CYAN</name>
<dbReference type="InterPro" id="IPR043519">
    <property type="entry name" value="NT_sf"/>
</dbReference>
<protein>
    <recommendedName>
        <fullName evidence="3">Nucleotidyltransferase</fullName>
    </recommendedName>
</protein>
<organism evidence="1 2">
    <name type="scientific">Dulcicalothrix desertica PCC 7102</name>
    <dbReference type="NCBI Taxonomy" id="232991"/>
    <lineage>
        <taxon>Bacteria</taxon>
        <taxon>Bacillati</taxon>
        <taxon>Cyanobacteriota</taxon>
        <taxon>Cyanophyceae</taxon>
        <taxon>Nostocales</taxon>
        <taxon>Calotrichaceae</taxon>
        <taxon>Dulcicalothrix</taxon>
    </lineage>
</organism>
<dbReference type="Proteomes" id="UP000271624">
    <property type="component" value="Unassembled WGS sequence"/>
</dbReference>
<evidence type="ECO:0000313" key="1">
    <source>
        <dbReference type="EMBL" id="RUS93140.1"/>
    </source>
</evidence>
<sequence>MRPEGKFMSKKYLNKIIKKYNVDRNDFTQAIIKGSELINQLKNINLNYTGICGSFAKGTTISFNSELDILLSINSTNFDILPNIYNELYNYLINAGYNPYNKNISIGVMVDTYKFNLIPVCKDSQSRYRYVIYKAKTNSYIKTDLSKHTLHVEDSFRTSEIKLLKIWRELHHLNFPSLYLESVIIKCLKKCMYKDIESNFVEILSFLANNLQNTKFLDVDNSSNVISDDLSVYEKIRLANQAQISYQADAWEEVVW</sequence>
<proteinExistence type="predicted"/>
<dbReference type="EMBL" id="RSCL01000063">
    <property type="protein sequence ID" value="RUS93140.1"/>
    <property type="molecule type" value="Genomic_DNA"/>
</dbReference>
<evidence type="ECO:0008006" key="3">
    <source>
        <dbReference type="Google" id="ProtNLM"/>
    </source>
</evidence>
<dbReference type="AlphaFoldDB" id="A0A3S1BQF7"/>
<reference evidence="1" key="2">
    <citation type="journal article" date="2019" name="Genome Biol. Evol.">
        <title>Day and night: Metabolic profiles and evolutionary relationships of six axenic non-marine cyanobacteria.</title>
        <authorList>
            <person name="Will S.E."/>
            <person name="Henke P."/>
            <person name="Boedeker C."/>
            <person name="Huang S."/>
            <person name="Brinkmann H."/>
            <person name="Rohde M."/>
            <person name="Jarek M."/>
            <person name="Friedl T."/>
            <person name="Seufert S."/>
            <person name="Schumacher M."/>
            <person name="Overmann J."/>
            <person name="Neumann-Schaal M."/>
            <person name="Petersen J."/>
        </authorList>
    </citation>
    <scope>NUCLEOTIDE SEQUENCE [LARGE SCALE GENOMIC DNA]</scope>
    <source>
        <strain evidence="1">PCC 7102</strain>
    </source>
</reference>
<dbReference type="SUPFAM" id="SSF81301">
    <property type="entry name" value="Nucleotidyltransferase"/>
    <property type="match status" value="1"/>
</dbReference>
<reference evidence="1" key="1">
    <citation type="submission" date="2018-12" db="EMBL/GenBank/DDBJ databases">
        <authorList>
            <person name="Will S."/>
            <person name="Neumann-Schaal M."/>
            <person name="Henke P."/>
        </authorList>
    </citation>
    <scope>NUCLEOTIDE SEQUENCE</scope>
    <source>
        <strain evidence="1">PCC 7102</strain>
    </source>
</reference>